<feature type="compositionally biased region" description="Low complexity" evidence="2">
    <location>
        <begin position="514"/>
        <end position="531"/>
    </location>
</feature>
<sequence>MKINNNNNNDTQNSQAQKNFNQLIKLEADDFKRQFKFIDKEKLFMELQNYKIENNNLKEENTKLRTRIQQTEKELLNYERLCENMTEQTPNKKKANELLLIQLKKQNKDLQLQLKERTVQVEHLKKNTKVTKFQELECDRKAYFDETVRMRKLIEESQSQYQSMLNKYNQSLQLESEVQKLLKTNENLIAENKALNQKSQQSDEMMRQLQQLYKVNQQKQQTLDKHIQDLKNQIKKLQTDKINLKQTIKQMQEAQYQHIQQVKPKKEPTPRQGQLPNQILEELRFKLIYRGITVEQFAEMLEGLKQQAREQNVTVKVDDLRHIFASEPFSYTDGNKVQLILNSLTGHGNQLVENLKSLIGNYKTFLNFPTFDFEQAQVKMKSQLKQNEKKIQEFWSKQKVKGDVVSKSDVRKMLNSLSLNWQEPENLFYFLQLFEKSGEDLQHIPLLDTYDPFTLDDPSQQQQVTGHQNMRISEESDEELFDKQSQDYSLDENAAKKKKDQDQGIVFRDEGQIVQKQGKQQQELEQQSGFQQEEEEEEDNYNENYDENEKQNENYNENEEENYQEEENNNQQKGSEQENEQMHDQYEQEEYEQDHQEEQQEGHQEDEYENQNQEDENQNQENENNNQEEQQNEYENEEFD</sequence>
<dbReference type="Proteomes" id="UP000692954">
    <property type="component" value="Unassembled WGS sequence"/>
</dbReference>
<reference evidence="3" key="1">
    <citation type="submission" date="2021-01" db="EMBL/GenBank/DDBJ databases">
        <authorList>
            <consortium name="Genoscope - CEA"/>
            <person name="William W."/>
        </authorList>
    </citation>
    <scope>NUCLEOTIDE SEQUENCE</scope>
</reference>
<organism evidence="3 4">
    <name type="scientific">Paramecium sonneborni</name>
    <dbReference type="NCBI Taxonomy" id="65129"/>
    <lineage>
        <taxon>Eukaryota</taxon>
        <taxon>Sar</taxon>
        <taxon>Alveolata</taxon>
        <taxon>Ciliophora</taxon>
        <taxon>Intramacronucleata</taxon>
        <taxon>Oligohymenophorea</taxon>
        <taxon>Peniculida</taxon>
        <taxon>Parameciidae</taxon>
        <taxon>Paramecium</taxon>
    </lineage>
</organism>
<feature type="coiled-coil region" evidence="1">
    <location>
        <begin position="40"/>
        <end position="127"/>
    </location>
</feature>
<feature type="compositionally biased region" description="Acidic residues" evidence="2">
    <location>
        <begin position="630"/>
        <end position="640"/>
    </location>
</feature>
<accession>A0A8S1LRI3</accession>
<protein>
    <submittedName>
        <fullName evidence="3">Uncharacterized protein</fullName>
    </submittedName>
</protein>
<comment type="caution">
    <text evidence="3">The sequence shown here is derived from an EMBL/GenBank/DDBJ whole genome shotgun (WGS) entry which is preliminary data.</text>
</comment>
<evidence type="ECO:0000313" key="3">
    <source>
        <dbReference type="EMBL" id="CAD8070998.1"/>
    </source>
</evidence>
<keyword evidence="1" id="KW-0175">Coiled coil</keyword>
<dbReference type="EMBL" id="CAJJDN010000027">
    <property type="protein sequence ID" value="CAD8070998.1"/>
    <property type="molecule type" value="Genomic_DNA"/>
</dbReference>
<feature type="compositionally biased region" description="Acidic residues" evidence="2">
    <location>
        <begin position="556"/>
        <end position="568"/>
    </location>
</feature>
<gene>
    <name evidence="3" type="ORF">PSON_ATCC_30995.1.T0270277</name>
</gene>
<evidence type="ECO:0000256" key="1">
    <source>
        <dbReference type="SAM" id="Coils"/>
    </source>
</evidence>
<feature type="coiled-coil region" evidence="1">
    <location>
        <begin position="171"/>
        <end position="254"/>
    </location>
</feature>
<dbReference type="OrthoDB" id="305980at2759"/>
<feature type="compositionally biased region" description="Acidic residues" evidence="2">
    <location>
        <begin position="532"/>
        <end position="546"/>
    </location>
</feature>
<evidence type="ECO:0000313" key="4">
    <source>
        <dbReference type="Proteomes" id="UP000692954"/>
    </source>
</evidence>
<keyword evidence="4" id="KW-1185">Reference proteome</keyword>
<feature type="compositionally biased region" description="Low complexity" evidence="2">
    <location>
        <begin position="619"/>
        <end position="629"/>
    </location>
</feature>
<feature type="region of interest" description="Disordered" evidence="2">
    <location>
        <begin position="514"/>
        <end position="640"/>
    </location>
</feature>
<proteinExistence type="predicted"/>
<evidence type="ECO:0000256" key="2">
    <source>
        <dbReference type="SAM" id="MobiDB-lite"/>
    </source>
</evidence>
<feature type="compositionally biased region" description="Basic and acidic residues" evidence="2">
    <location>
        <begin position="593"/>
        <end position="605"/>
    </location>
</feature>
<feature type="compositionally biased region" description="Polar residues" evidence="2">
    <location>
        <begin position="457"/>
        <end position="471"/>
    </location>
</feature>
<feature type="compositionally biased region" description="Acidic residues" evidence="2">
    <location>
        <begin position="606"/>
        <end position="618"/>
    </location>
</feature>
<feature type="region of interest" description="Disordered" evidence="2">
    <location>
        <begin position="452"/>
        <end position="477"/>
    </location>
</feature>
<dbReference type="AlphaFoldDB" id="A0A8S1LRI3"/>
<name>A0A8S1LRI3_9CILI</name>